<gene>
    <name evidence="1" type="ORF">BJ987_006419</name>
</gene>
<reference evidence="1 2" key="1">
    <citation type="submission" date="2021-03" db="EMBL/GenBank/DDBJ databases">
        <title>Sequencing the genomes of 1000 actinobacteria strains.</title>
        <authorList>
            <person name="Klenk H.-P."/>
        </authorList>
    </citation>
    <scope>NUCLEOTIDE SEQUENCE [LARGE SCALE GENOMIC DNA]</scope>
    <source>
        <strain evidence="1 2">DSM 45516</strain>
    </source>
</reference>
<dbReference type="Proteomes" id="UP001519325">
    <property type="component" value="Unassembled WGS sequence"/>
</dbReference>
<accession>A0ABS4QP97</accession>
<evidence type="ECO:0000313" key="1">
    <source>
        <dbReference type="EMBL" id="MBP2193518.1"/>
    </source>
</evidence>
<evidence type="ECO:0000313" key="2">
    <source>
        <dbReference type="Proteomes" id="UP001519325"/>
    </source>
</evidence>
<name>A0ABS4QP97_9NOCA</name>
<protein>
    <submittedName>
        <fullName evidence="1">Uncharacterized protein</fullName>
    </submittedName>
</protein>
<proteinExistence type="predicted"/>
<keyword evidence="2" id="KW-1185">Reference proteome</keyword>
<dbReference type="EMBL" id="JAGGMR010000001">
    <property type="protein sequence ID" value="MBP2193518.1"/>
    <property type="molecule type" value="Genomic_DNA"/>
</dbReference>
<organism evidence="1 2">
    <name type="scientific">Nocardia goodfellowii</name>
    <dbReference type="NCBI Taxonomy" id="882446"/>
    <lineage>
        <taxon>Bacteria</taxon>
        <taxon>Bacillati</taxon>
        <taxon>Actinomycetota</taxon>
        <taxon>Actinomycetes</taxon>
        <taxon>Mycobacteriales</taxon>
        <taxon>Nocardiaceae</taxon>
        <taxon>Nocardia</taxon>
    </lineage>
</organism>
<comment type="caution">
    <text evidence="1">The sequence shown here is derived from an EMBL/GenBank/DDBJ whole genome shotgun (WGS) entry which is preliminary data.</text>
</comment>
<sequence>MDSGSAGFGALFTALANLISSGSSISVTPPPA</sequence>